<name>A0ABS1V516_9PROT</name>
<accession>A0ABS1V516</accession>
<dbReference type="EMBL" id="JAEUXJ010000006">
    <property type="protein sequence ID" value="MBL6456759.1"/>
    <property type="molecule type" value="Genomic_DNA"/>
</dbReference>
<dbReference type="Proteomes" id="UP000606490">
    <property type="component" value="Unassembled WGS sequence"/>
</dbReference>
<gene>
    <name evidence="2" type="ORF">JMJ55_15590</name>
</gene>
<protein>
    <submittedName>
        <fullName evidence="2">Uncharacterized protein</fullName>
    </submittedName>
</protein>
<evidence type="ECO:0000313" key="3">
    <source>
        <dbReference type="Proteomes" id="UP000606490"/>
    </source>
</evidence>
<evidence type="ECO:0000256" key="1">
    <source>
        <dbReference type="SAM" id="MobiDB-lite"/>
    </source>
</evidence>
<keyword evidence="3" id="KW-1185">Reference proteome</keyword>
<sequence length="91" mass="9270">MRQPPRPGSDAPFIADSDLAAMIRGMISSNTLAAFTAQVAPARPAQPVRGPAVPAGPSAATQAQPVQRGLEAVPAAPARPPPRGSLLDLRV</sequence>
<evidence type="ECO:0000313" key="2">
    <source>
        <dbReference type="EMBL" id="MBL6456759.1"/>
    </source>
</evidence>
<feature type="region of interest" description="Disordered" evidence="1">
    <location>
        <begin position="43"/>
        <end position="91"/>
    </location>
</feature>
<organism evidence="2 3">
    <name type="scientific">Belnapia mucosa</name>
    <dbReference type="NCBI Taxonomy" id="2804532"/>
    <lineage>
        <taxon>Bacteria</taxon>
        <taxon>Pseudomonadati</taxon>
        <taxon>Pseudomonadota</taxon>
        <taxon>Alphaproteobacteria</taxon>
        <taxon>Acetobacterales</taxon>
        <taxon>Roseomonadaceae</taxon>
        <taxon>Belnapia</taxon>
    </lineage>
</organism>
<dbReference type="RefSeq" id="WP_202826503.1">
    <property type="nucleotide sequence ID" value="NZ_JAEUXJ010000006.1"/>
</dbReference>
<reference evidence="2 3" key="1">
    <citation type="submission" date="2021-01" db="EMBL/GenBank/DDBJ databases">
        <title>Belnapia mucosa sp. nov. and Belnapia arida sp. nov., isolated from the Tabernas Desert (Almeria, Spain).</title>
        <authorList>
            <person name="Molina-Menor E."/>
            <person name="Vidal-Verdu A."/>
            <person name="Calonge A."/>
            <person name="Satari L."/>
            <person name="Pereto Magraner J."/>
            <person name="Porcar Miralles M."/>
        </authorList>
    </citation>
    <scope>NUCLEOTIDE SEQUENCE [LARGE SCALE GENOMIC DNA]</scope>
    <source>
        <strain evidence="2 3">T6</strain>
    </source>
</reference>
<proteinExistence type="predicted"/>
<feature type="compositionally biased region" description="Low complexity" evidence="1">
    <location>
        <begin position="43"/>
        <end position="60"/>
    </location>
</feature>
<comment type="caution">
    <text evidence="2">The sequence shown here is derived from an EMBL/GenBank/DDBJ whole genome shotgun (WGS) entry which is preliminary data.</text>
</comment>